<evidence type="ECO:0000256" key="7">
    <source>
        <dbReference type="ARBA" id="ARBA00023172"/>
    </source>
</evidence>
<proteinExistence type="inferred from homology"/>
<dbReference type="AlphaFoldDB" id="A0A8X8GDG5"/>
<evidence type="ECO:0000256" key="5">
    <source>
        <dbReference type="ARBA" id="ARBA00023125"/>
    </source>
</evidence>
<keyword evidence="4" id="KW-0805">Transcription regulation</keyword>
<evidence type="ECO:0000313" key="9">
    <source>
        <dbReference type="EMBL" id="MBU2722823.1"/>
    </source>
</evidence>
<organism evidence="9 10">
    <name type="scientific">Acidithiobacillus ferridurans</name>
    <dbReference type="NCBI Taxonomy" id="1232575"/>
    <lineage>
        <taxon>Bacteria</taxon>
        <taxon>Pseudomonadati</taxon>
        <taxon>Pseudomonadota</taxon>
        <taxon>Acidithiobacillia</taxon>
        <taxon>Acidithiobacillales</taxon>
        <taxon>Acidithiobacillaceae</taxon>
        <taxon>Acidithiobacillus</taxon>
    </lineage>
</organism>
<evidence type="ECO:0000256" key="3">
    <source>
        <dbReference type="ARBA" id="ARBA00022845"/>
    </source>
</evidence>
<dbReference type="RefSeq" id="WP_215886180.1">
    <property type="nucleotide sequence ID" value="NZ_CP134225.1"/>
</dbReference>
<dbReference type="GO" id="GO:0005829">
    <property type="term" value="C:cytosol"/>
    <property type="evidence" value="ECO:0007669"/>
    <property type="project" value="TreeGrafter"/>
</dbReference>
<dbReference type="PRINTS" id="PR01727">
    <property type="entry name" value="DNABINDINGHU"/>
</dbReference>
<dbReference type="PANTHER" id="PTHR33175">
    <property type="entry name" value="DNA-BINDING PROTEIN HU"/>
    <property type="match status" value="1"/>
</dbReference>
<dbReference type="GO" id="GO:0006310">
    <property type="term" value="P:DNA recombination"/>
    <property type="evidence" value="ECO:0007669"/>
    <property type="project" value="UniProtKB-KW"/>
</dbReference>
<gene>
    <name evidence="9" type="ORF">HF568_06295</name>
</gene>
<dbReference type="CDD" id="cd13835">
    <property type="entry name" value="IHF_A"/>
    <property type="match status" value="1"/>
</dbReference>
<evidence type="ECO:0000256" key="6">
    <source>
        <dbReference type="ARBA" id="ARBA00023163"/>
    </source>
</evidence>
<evidence type="ECO:0000313" key="10">
    <source>
        <dbReference type="Proteomes" id="UP000887300"/>
    </source>
</evidence>
<dbReference type="GO" id="GO:0003677">
    <property type="term" value="F:DNA binding"/>
    <property type="evidence" value="ECO:0007669"/>
    <property type="project" value="UniProtKB-KW"/>
</dbReference>
<evidence type="ECO:0000256" key="8">
    <source>
        <dbReference type="RuleBase" id="RU003939"/>
    </source>
</evidence>
<keyword evidence="6" id="KW-0804">Transcription</keyword>
<protein>
    <recommendedName>
        <fullName evidence="2">Integration host factor subunit alpha</fullName>
    </recommendedName>
</protein>
<dbReference type="NCBIfam" id="NF001401">
    <property type="entry name" value="PRK00285.1"/>
    <property type="match status" value="1"/>
</dbReference>
<dbReference type="InterPro" id="IPR000119">
    <property type="entry name" value="Hist_DNA-bd"/>
</dbReference>
<comment type="similarity">
    <text evidence="1 8">Belongs to the bacterial histone-like protein family.</text>
</comment>
<dbReference type="GO" id="GO:0030527">
    <property type="term" value="F:structural constituent of chromatin"/>
    <property type="evidence" value="ECO:0007669"/>
    <property type="project" value="InterPro"/>
</dbReference>
<dbReference type="PANTHER" id="PTHR33175:SF2">
    <property type="entry name" value="INTEGRATION HOST FACTOR SUBUNIT ALPHA"/>
    <property type="match status" value="1"/>
</dbReference>
<dbReference type="Gene3D" id="4.10.520.10">
    <property type="entry name" value="IHF-like DNA-binding proteins"/>
    <property type="match status" value="1"/>
</dbReference>
<accession>A0A8X8GDG5</accession>
<dbReference type="InterPro" id="IPR010992">
    <property type="entry name" value="IHF-like_DNA-bd_dom_sf"/>
</dbReference>
<dbReference type="GO" id="GO:0006417">
    <property type="term" value="P:regulation of translation"/>
    <property type="evidence" value="ECO:0007669"/>
    <property type="project" value="UniProtKB-KW"/>
</dbReference>
<dbReference type="SUPFAM" id="SSF47729">
    <property type="entry name" value="IHF-like DNA-binding proteins"/>
    <property type="match status" value="1"/>
</dbReference>
<dbReference type="PROSITE" id="PS00045">
    <property type="entry name" value="HISTONE_LIKE"/>
    <property type="match status" value="1"/>
</dbReference>
<reference evidence="9" key="1">
    <citation type="journal article" date="2021" name="ISME J.">
        <title>Genomic evolution of the class Acidithiobacillia: deep-branching Proteobacteria living in extreme acidic conditions.</title>
        <authorList>
            <person name="Moya-Beltran A."/>
            <person name="Beard S."/>
            <person name="Rojas-Villalobos C."/>
            <person name="Issotta F."/>
            <person name="Gallardo Y."/>
            <person name="Ulloa R."/>
            <person name="Giaveno A."/>
            <person name="Degli Esposti M."/>
            <person name="Johnson D.B."/>
            <person name="Quatrini R."/>
        </authorList>
    </citation>
    <scope>NUCLEOTIDE SEQUENCE</scope>
    <source>
        <strain evidence="9">DSM 583</strain>
    </source>
</reference>
<dbReference type="Pfam" id="PF00216">
    <property type="entry name" value="Bac_DNA_binding"/>
    <property type="match status" value="1"/>
</dbReference>
<name>A0A8X8GDG5_ACIFI</name>
<dbReference type="GO" id="GO:0009893">
    <property type="term" value="P:positive regulation of metabolic process"/>
    <property type="evidence" value="ECO:0007669"/>
    <property type="project" value="UniProtKB-ARBA"/>
</dbReference>
<dbReference type="Proteomes" id="UP000887300">
    <property type="component" value="Unassembled WGS sequence"/>
</dbReference>
<keyword evidence="7" id="KW-0233">DNA recombination</keyword>
<dbReference type="InterPro" id="IPR005684">
    <property type="entry name" value="IHF_alpha"/>
</dbReference>
<dbReference type="GO" id="GO:0006355">
    <property type="term" value="P:regulation of DNA-templated transcription"/>
    <property type="evidence" value="ECO:0007669"/>
    <property type="project" value="InterPro"/>
</dbReference>
<dbReference type="SMART" id="SM00411">
    <property type="entry name" value="BHL"/>
    <property type="match status" value="1"/>
</dbReference>
<comment type="caution">
    <text evidence="9">The sequence shown here is derived from an EMBL/GenBank/DDBJ whole genome shotgun (WGS) entry which is preliminary data.</text>
</comment>
<evidence type="ECO:0000256" key="1">
    <source>
        <dbReference type="ARBA" id="ARBA00010529"/>
    </source>
</evidence>
<sequence length="94" mass="10135">MSTVTKQDLTDLLVETIGLTGKESKALVESFFSTIRCTLVDGEPVKLSGFGNFALRDKRARPGRNPKTGEIVPIAARRVVTFRASPKVKAACLG</sequence>
<dbReference type="EMBL" id="JABBHS010000191">
    <property type="protein sequence ID" value="MBU2722823.1"/>
    <property type="molecule type" value="Genomic_DNA"/>
</dbReference>
<evidence type="ECO:0000256" key="4">
    <source>
        <dbReference type="ARBA" id="ARBA00023015"/>
    </source>
</evidence>
<keyword evidence="3" id="KW-0810">Translation regulation</keyword>
<evidence type="ECO:0000256" key="2">
    <source>
        <dbReference type="ARBA" id="ARBA00018329"/>
    </source>
</evidence>
<dbReference type="InterPro" id="IPR020816">
    <property type="entry name" value="Histone-like_DNA-bd_CS"/>
</dbReference>
<keyword evidence="5" id="KW-0238">DNA-binding</keyword>